<protein>
    <submittedName>
        <fullName evidence="2">Uncharacterized protein</fullName>
    </submittedName>
</protein>
<dbReference type="EMBL" id="JALJXV010000001">
    <property type="protein sequence ID" value="MCP1672927.1"/>
    <property type="molecule type" value="Genomic_DNA"/>
</dbReference>
<proteinExistence type="predicted"/>
<organism evidence="2 3">
    <name type="scientific">Natronocella acetinitrilica</name>
    <dbReference type="NCBI Taxonomy" id="414046"/>
    <lineage>
        <taxon>Bacteria</taxon>
        <taxon>Pseudomonadati</taxon>
        <taxon>Pseudomonadota</taxon>
        <taxon>Gammaproteobacteria</taxon>
        <taxon>Chromatiales</taxon>
        <taxon>Ectothiorhodospiraceae</taxon>
        <taxon>Natronocella</taxon>
    </lineage>
</organism>
<feature type="region of interest" description="Disordered" evidence="1">
    <location>
        <begin position="271"/>
        <end position="299"/>
    </location>
</feature>
<name>A0AAE3G2Z6_9GAMM</name>
<keyword evidence="3" id="KW-1185">Reference proteome</keyword>
<dbReference type="Proteomes" id="UP001205843">
    <property type="component" value="Unassembled WGS sequence"/>
</dbReference>
<dbReference type="AlphaFoldDB" id="A0AAE3G2Z6"/>
<gene>
    <name evidence="2" type="ORF">J2T57_000019</name>
</gene>
<evidence type="ECO:0000313" key="3">
    <source>
        <dbReference type="Proteomes" id="UP001205843"/>
    </source>
</evidence>
<sequence>MQQRQCLQAEWLTPLTALQQIEYRLDGHLRLLAEAAPSPPDAAPGAIDASLAVFCAWLLAGGTPADVIPGWVAEGQTLAPTCTALALAASDSQLNDLFDALPTTALGGAPDLLNLGVARRLALPATLTETLEDAAPSPSPVPVGLWRWAARTPGLEPALFTDALSRLTINDPEYSSELEGALMRVAAGARDQLLALAGTEQTTANSSVLRLMVLALADAAEPLLRRALPHAPRQVLPLLPLVGTPWARDTLIEALHCPEQAKAASAAWQLLTGRTPPSRPRLKALDGDTESDDHAPDADAAAEAMRRLPTGPVLLGWSVGAPDHLTRTAANWGGRGSELLLDAIAIAHRQPVLPSATATVQRRVSALRQVLADADQQREAINALPA</sequence>
<comment type="caution">
    <text evidence="2">The sequence shown here is derived from an EMBL/GenBank/DDBJ whole genome shotgun (WGS) entry which is preliminary data.</text>
</comment>
<evidence type="ECO:0000313" key="2">
    <source>
        <dbReference type="EMBL" id="MCP1672927.1"/>
    </source>
</evidence>
<accession>A0AAE3G2Z6</accession>
<reference evidence="2" key="1">
    <citation type="submission" date="2022-03" db="EMBL/GenBank/DDBJ databases">
        <title>Genomic Encyclopedia of Type Strains, Phase III (KMG-III): the genomes of soil and plant-associated and newly described type strains.</title>
        <authorList>
            <person name="Whitman W."/>
        </authorList>
    </citation>
    <scope>NUCLEOTIDE SEQUENCE</scope>
    <source>
        <strain evidence="2">ANL 6-2</strain>
    </source>
</reference>
<evidence type="ECO:0000256" key="1">
    <source>
        <dbReference type="SAM" id="MobiDB-lite"/>
    </source>
</evidence>